<evidence type="ECO:0000256" key="1">
    <source>
        <dbReference type="SAM" id="MobiDB-lite"/>
    </source>
</evidence>
<sequence length="453" mass="51488">MSSPTASFGSDLPTSVHASPDLHGNGSSSPATSVEIAPEEQQSDEERARQNQAKQRGNKTQEEQENQQQQQGEQQEEVPRRVVEVLETYTKLAEGQPLPTRQEGGSEDAHDLEWTLTPNQYQHLRRIIASRDSRWIAAARWAPDKAREEYCPQKQLLRLRMCEPIHGETAHLAALAILDALKKRLKQDPSLLQYRNTFFVGSNSTIELKEGDERYPQVPDASIKISGTWLPPFVIEVKFSNPLPDSKAENYIYGSEADIRTVLYLNIDYRSPKERKTNCDPYKMTISLFRLEPESADPTCMYPTPFLHNVPIPSTLELEQDPTLRNQDLTLRLGDFHPELDFKDTFTVPFSEIRALLDHAIEIQRQKDEGNNKRSKEAPRIKLGDRKRTREEAQPDSDEGRTPTTSSDTGEEDDTEYKPSTAKRVKRDTQLPARESRRRSKATESSSCGEGES</sequence>
<dbReference type="EMBL" id="CAVMBE010000053">
    <property type="protein sequence ID" value="CAK4031769.1"/>
    <property type="molecule type" value="Genomic_DNA"/>
</dbReference>
<reference evidence="2" key="1">
    <citation type="submission" date="2023-11" db="EMBL/GenBank/DDBJ databases">
        <authorList>
            <person name="Alioto T."/>
            <person name="Alioto T."/>
            <person name="Gomez Garrido J."/>
        </authorList>
    </citation>
    <scope>NUCLEOTIDE SEQUENCE</scope>
</reference>
<dbReference type="AlphaFoldDB" id="A0AAI8Z3D9"/>
<comment type="caution">
    <text evidence="2">The sequence shown here is derived from an EMBL/GenBank/DDBJ whole genome shotgun (WGS) entry which is preliminary data.</text>
</comment>
<feature type="compositionally biased region" description="Polar residues" evidence="1">
    <location>
        <begin position="443"/>
        <end position="453"/>
    </location>
</feature>
<feature type="region of interest" description="Disordered" evidence="1">
    <location>
        <begin position="1"/>
        <end position="80"/>
    </location>
</feature>
<feature type="compositionally biased region" description="Basic and acidic residues" evidence="1">
    <location>
        <begin position="367"/>
        <end position="401"/>
    </location>
</feature>
<gene>
    <name evidence="2" type="ORF">LECACI_7A006927</name>
</gene>
<organism evidence="2 3">
    <name type="scientific">Lecanosticta acicola</name>
    <dbReference type="NCBI Taxonomy" id="111012"/>
    <lineage>
        <taxon>Eukaryota</taxon>
        <taxon>Fungi</taxon>
        <taxon>Dikarya</taxon>
        <taxon>Ascomycota</taxon>
        <taxon>Pezizomycotina</taxon>
        <taxon>Dothideomycetes</taxon>
        <taxon>Dothideomycetidae</taxon>
        <taxon>Mycosphaerellales</taxon>
        <taxon>Mycosphaerellaceae</taxon>
        <taxon>Lecanosticta</taxon>
    </lineage>
</organism>
<name>A0AAI8Z3D9_9PEZI</name>
<keyword evidence="3" id="KW-1185">Reference proteome</keyword>
<feature type="compositionally biased region" description="Polar residues" evidence="1">
    <location>
        <begin position="1"/>
        <end position="17"/>
    </location>
</feature>
<proteinExistence type="predicted"/>
<feature type="region of interest" description="Disordered" evidence="1">
    <location>
        <begin position="367"/>
        <end position="453"/>
    </location>
</feature>
<evidence type="ECO:0000313" key="2">
    <source>
        <dbReference type="EMBL" id="CAK4031769.1"/>
    </source>
</evidence>
<evidence type="ECO:0000313" key="3">
    <source>
        <dbReference type="Proteomes" id="UP001296104"/>
    </source>
</evidence>
<protein>
    <submittedName>
        <fullName evidence="2">Uncharacterized protein</fullName>
    </submittedName>
</protein>
<accession>A0AAI8Z3D9</accession>
<dbReference type="Proteomes" id="UP001296104">
    <property type="component" value="Unassembled WGS sequence"/>
</dbReference>